<sequence>MNVQSRRGAPSRVGRRWALLVLSIIVVISIKLFVSHIKTQQRLIAATGDCRITFGNAYRGSKYESTAVDASRTSGETIGNKCLVQSQWMRVAQHQVKIMDKVIDDWLWIDYHDRINVLVQDPNSSKDNPSFLILKQTKYALSSEVSLAVVGGIVEPYGEEPPDAAKREVYEELHVTCNSWTPLGRYRTDVNRGMGWIHPFLARDCKYGVFGDGNGEPSNADVGAHDMEKQNVQSMTLSEVKVGVMNQKFIEVQWSNTVALAMLHLM</sequence>
<keyword evidence="1" id="KW-0812">Transmembrane</keyword>
<keyword evidence="4" id="KW-1185">Reference proteome</keyword>
<evidence type="ECO:0000313" key="3">
    <source>
        <dbReference type="EMBL" id="KAK1738739.1"/>
    </source>
</evidence>
<dbReference type="SUPFAM" id="SSF55811">
    <property type="entry name" value="Nudix"/>
    <property type="match status" value="1"/>
</dbReference>
<organism evidence="3 4">
    <name type="scientific">Skeletonema marinoi</name>
    <dbReference type="NCBI Taxonomy" id="267567"/>
    <lineage>
        <taxon>Eukaryota</taxon>
        <taxon>Sar</taxon>
        <taxon>Stramenopiles</taxon>
        <taxon>Ochrophyta</taxon>
        <taxon>Bacillariophyta</taxon>
        <taxon>Coscinodiscophyceae</taxon>
        <taxon>Thalassiosirophycidae</taxon>
        <taxon>Thalassiosirales</taxon>
        <taxon>Skeletonemataceae</taxon>
        <taxon>Skeletonema</taxon>
        <taxon>Skeletonema marinoi-dohrnii complex</taxon>
    </lineage>
</organism>
<evidence type="ECO:0000259" key="2">
    <source>
        <dbReference type="PROSITE" id="PS51462"/>
    </source>
</evidence>
<name>A0AAD8Y465_9STRA</name>
<reference evidence="3" key="1">
    <citation type="submission" date="2023-06" db="EMBL/GenBank/DDBJ databases">
        <title>Survivors Of The Sea: Transcriptome response of Skeletonema marinoi to long-term dormancy.</title>
        <authorList>
            <person name="Pinder M.I.M."/>
            <person name="Kourtchenko O."/>
            <person name="Robertson E.K."/>
            <person name="Larsson T."/>
            <person name="Maumus F."/>
            <person name="Osuna-Cruz C.M."/>
            <person name="Vancaester E."/>
            <person name="Stenow R."/>
            <person name="Vandepoele K."/>
            <person name="Ploug H."/>
            <person name="Bruchert V."/>
            <person name="Godhe A."/>
            <person name="Topel M."/>
        </authorList>
    </citation>
    <scope>NUCLEOTIDE SEQUENCE</scope>
    <source>
        <strain evidence="3">R05AC</strain>
    </source>
</reference>
<evidence type="ECO:0000313" key="4">
    <source>
        <dbReference type="Proteomes" id="UP001224775"/>
    </source>
</evidence>
<feature type="domain" description="Nudix hydrolase" evidence="2">
    <location>
        <begin position="110"/>
        <end position="257"/>
    </location>
</feature>
<gene>
    <name evidence="3" type="ORF">QTG54_010769</name>
</gene>
<dbReference type="PROSITE" id="PS51462">
    <property type="entry name" value="NUDIX"/>
    <property type="match status" value="1"/>
</dbReference>
<dbReference type="Gene3D" id="3.90.79.10">
    <property type="entry name" value="Nucleoside Triphosphate Pyrophosphohydrolase"/>
    <property type="match status" value="1"/>
</dbReference>
<accession>A0AAD8Y465</accession>
<keyword evidence="1" id="KW-1133">Transmembrane helix</keyword>
<dbReference type="InterPro" id="IPR015797">
    <property type="entry name" value="NUDIX_hydrolase-like_dom_sf"/>
</dbReference>
<protein>
    <recommendedName>
        <fullName evidence="2">Nudix hydrolase domain-containing protein</fullName>
    </recommendedName>
</protein>
<proteinExistence type="predicted"/>
<dbReference type="AlphaFoldDB" id="A0AAD8Y465"/>
<dbReference type="Pfam" id="PF00293">
    <property type="entry name" value="NUDIX"/>
    <property type="match status" value="1"/>
</dbReference>
<dbReference type="InterPro" id="IPR000086">
    <property type="entry name" value="NUDIX_hydrolase_dom"/>
</dbReference>
<keyword evidence="1" id="KW-0472">Membrane</keyword>
<comment type="caution">
    <text evidence="3">The sequence shown here is derived from an EMBL/GenBank/DDBJ whole genome shotgun (WGS) entry which is preliminary data.</text>
</comment>
<dbReference type="EMBL" id="JATAAI010000020">
    <property type="protein sequence ID" value="KAK1738739.1"/>
    <property type="molecule type" value="Genomic_DNA"/>
</dbReference>
<evidence type="ECO:0000256" key="1">
    <source>
        <dbReference type="SAM" id="Phobius"/>
    </source>
</evidence>
<feature type="transmembrane region" description="Helical" evidence="1">
    <location>
        <begin position="17"/>
        <end position="34"/>
    </location>
</feature>
<dbReference type="Proteomes" id="UP001224775">
    <property type="component" value="Unassembled WGS sequence"/>
</dbReference>